<dbReference type="EMBL" id="CADCVO010000562">
    <property type="protein sequence ID" value="CAA9524483.1"/>
    <property type="molecule type" value="Genomic_DNA"/>
</dbReference>
<evidence type="ECO:0000313" key="3">
    <source>
        <dbReference type="EMBL" id="CAA9524483.1"/>
    </source>
</evidence>
<keyword evidence="2" id="KW-0812">Transmembrane</keyword>
<proteinExistence type="predicted"/>
<reference evidence="3" key="1">
    <citation type="submission" date="2020-02" db="EMBL/GenBank/DDBJ databases">
        <authorList>
            <person name="Meier V. D."/>
        </authorList>
    </citation>
    <scope>NUCLEOTIDE SEQUENCE</scope>
    <source>
        <strain evidence="3">AVDCRST_MAG13</strain>
    </source>
</reference>
<feature type="compositionally biased region" description="Basic and acidic residues" evidence="1">
    <location>
        <begin position="35"/>
        <end position="46"/>
    </location>
</feature>
<gene>
    <name evidence="3" type="ORF">AVDCRST_MAG13-3614</name>
</gene>
<evidence type="ECO:0000256" key="1">
    <source>
        <dbReference type="SAM" id="MobiDB-lite"/>
    </source>
</evidence>
<feature type="transmembrane region" description="Helical" evidence="2">
    <location>
        <begin position="6"/>
        <end position="25"/>
    </location>
</feature>
<sequence length="107" mass="11671">MEMTAIVLTFVVHVIGAGILVWALLDADEARPDWRGWWPREQRPDGPDAPPEPSGGGIQAPILPDAVPSPVRLREPGRLADAKPRPARRPAHPVEPVGEAARERELV</sequence>
<keyword evidence="2" id="KW-1133">Transmembrane helix</keyword>
<keyword evidence="2" id="KW-0472">Membrane</keyword>
<evidence type="ECO:0000256" key="2">
    <source>
        <dbReference type="SAM" id="Phobius"/>
    </source>
</evidence>
<protein>
    <submittedName>
        <fullName evidence="3">Uncharacterized protein</fullName>
    </submittedName>
</protein>
<accession>A0A6J4TJW0</accession>
<dbReference type="AlphaFoldDB" id="A0A6J4TJW0"/>
<organism evidence="3">
    <name type="scientific">uncultured Solirubrobacteraceae bacterium</name>
    <dbReference type="NCBI Taxonomy" id="1162706"/>
    <lineage>
        <taxon>Bacteria</taxon>
        <taxon>Bacillati</taxon>
        <taxon>Actinomycetota</taxon>
        <taxon>Thermoleophilia</taxon>
        <taxon>Solirubrobacterales</taxon>
        <taxon>Solirubrobacteraceae</taxon>
        <taxon>environmental samples</taxon>
    </lineage>
</organism>
<feature type="region of interest" description="Disordered" evidence="1">
    <location>
        <begin position="35"/>
        <end position="107"/>
    </location>
</feature>
<feature type="compositionally biased region" description="Basic and acidic residues" evidence="1">
    <location>
        <begin position="72"/>
        <end position="84"/>
    </location>
</feature>
<name>A0A6J4TJW0_9ACTN</name>